<keyword evidence="1" id="KW-0802">TPR repeat</keyword>
<organism evidence="2 3">
    <name type="scientific">Candidatus Protochlamydia naegleriophila</name>
    <dbReference type="NCBI Taxonomy" id="389348"/>
    <lineage>
        <taxon>Bacteria</taxon>
        <taxon>Pseudomonadati</taxon>
        <taxon>Chlamydiota</taxon>
        <taxon>Chlamydiia</taxon>
        <taxon>Parachlamydiales</taxon>
        <taxon>Parachlamydiaceae</taxon>
        <taxon>Candidatus Protochlamydia</taxon>
    </lineage>
</organism>
<dbReference type="Gene3D" id="1.25.40.10">
    <property type="entry name" value="Tetratricopeptide repeat domain"/>
    <property type="match status" value="1"/>
</dbReference>
<dbReference type="STRING" id="389348.PNK_0341"/>
<dbReference type="InterPro" id="IPR019734">
    <property type="entry name" value="TPR_rpt"/>
</dbReference>
<accession>A0A0U5JAY6</accession>
<keyword evidence="3" id="KW-1185">Reference proteome</keyword>
<dbReference type="PROSITE" id="PS50005">
    <property type="entry name" value="TPR"/>
    <property type="match status" value="1"/>
</dbReference>
<dbReference type="KEGG" id="pnl:PNK_0341"/>
<dbReference type="Proteomes" id="UP000069902">
    <property type="component" value="Chromosome cPNK"/>
</dbReference>
<evidence type="ECO:0000313" key="2">
    <source>
        <dbReference type="EMBL" id="CUI15978.1"/>
    </source>
</evidence>
<proteinExistence type="predicted"/>
<feature type="repeat" description="TPR" evidence="1">
    <location>
        <begin position="47"/>
        <end position="80"/>
    </location>
</feature>
<dbReference type="AlphaFoldDB" id="A0A0U5JAY6"/>
<dbReference type="InterPro" id="IPR011990">
    <property type="entry name" value="TPR-like_helical_dom_sf"/>
</dbReference>
<protein>
    <submittedName>
        <fullName evidence="2">Putative needle chaperone SctG</fullName>
    </submittedName>
</protein>
<gene>
    <name evidence="2" type="primary">sctG</name>
    <name evidence="2" type="ORF">PNK_0341</name>
</gene>
<sequence length="156" mass="17398">MNQEKIDEFKEDFALLIEAGFVAVKQLDETSSTRIFHAAQALSPHSTAPQIGLGYIALNKLELKEATRIFESVLQVEPENYLAQTFLGMCLLLNKAKRKKGEKLIQEAIEKTTDPTIKNLGTISLEWADKDLSKTAKAPFFAQQAGQAADEEKEEK</sequence>
<dbReference type="RefSeq" id="WP_032124966.1">
    <property type="nucleotide sequence ID" value="NZ_LN879502.1"/>
</dbReference>
<dbReference type="EMBL" id="LN879502">
    <property type="protein sequence ID" value="CUI15978.1"/>
    <property type="molecule type" value="Genomic_DNA"/>
</dbReference>
<evidence type="ECO:0000256" key="1">
    <source>
        <dbReference type="PROSITE-ProRule" id="PRU00339"/>
    </source>
</evidence>
<dbReference type="PATRIC" id="fig|389348.3.peg.389"/>
<evidence type="ECO:0000313" key="3">
    <source>
        <dbReference type="Proteomes" id="UP000069902"/>
    </source>
</evidence>
<dbReference type="SUPFAM" id="SSF48452">
    <property type="entry name" value="TPR-like"/>
    <property type="match status" value="1"/>
</dbReference>
<dbReference type="InParanoid" id="A0A0U5JAY6"/>
<reference evidence="3" key="1">
    <citation type="submission" date="2015-09" db="EMBL/GenBank/DDBJ databases">
        <authorList>
            <person name="Bertelli C."/>
        </authorList>
    </citation>
    <scope>NUCLEOTIDE SEQUENCE [LARGE SCALE GENOMIC DNA]</scope>
    <source>
        <strain evidence="3">KNic</strain>
    </source>
</reference>
<name>A0A0U5JAY6_9BACT</name>